<evidence type="ECO:0000313" key="2">
    <source>
        <dbReference type="EMBL" id="VWO93924.1"/>
    </source>
</evidence>
<sequence>MEWIRYIYTHRDVRPRMAELADAVRLPIDETTFELPSVVNSATREYLRCPAPRNRYASQLGHVLRILEIYHNVEKVLTNKEGPVRAIAIAPLRVQLESWYASLPDYLQFHEENLEAQVTMFETSPDDPKIHVWDREFEELWGFKVVIVAQQWRQSQAQARQDKARTEEQHWQQQQAPCREALGSECNSNSLTCYHSSSATVRLQALPQRDWQDDDPRELLRTSVSTPSTNGASSSP</sequence>
<reference evidence="2" key="1">
    <citation type="submission" date="2019-10" db="EMBL/GenBank/DDBJ databases">
        <authorList>
            <person name="Nor Muhammad N."/>
        </authorList>
    </citation>
    <scope>NUCLEOTIDE SEQUENCE</scope>
</reference>
<gene>
    <name evidence="2" type="primary">E3QPY3</name>
</gene>
<feature type="compositionally biased region" description="Polar residues" evidence="1">
    <location>
        <begin position="222"/>
        <end position="236"/>
    </location>
</feature>
<protein>
    <submittedName>
        <fullName evidence="2">AMP-binding enzyme</fullName>
    </submittedName>
</protein>
<accession>A0A5K1JRM9</accession>
<feature type="region of interest" description="Disordered" evidence="1">
    <location>
        <begin position="205"/>
        <end position="236"/>
    </location>
</feature>
<dbReference type="AlphaFoldDB" id="A0A5K1JRM9"/>
<organism evidence="2">
    <name type="scientific">Ganoderma boninense</name>
    <dbReference type="NCBI Taxonomy" id="34458"/>
    <lineage>
        <taxon>Eukaryota</taxon>
        <taxon>Fungi</taxon>
        <taxon>Dikarya</taxon>
        <taxon>Basidiomycota</taxon>
        <taxon>Agaricomycotina</taxon>
        <taxon>Agaricomycetes</taxon>
        <taxon>Polyporales</taxon>
        <taxon>Polyporaceae</taxon>
        <taxon>Ganoderma</taxon>
    </lineage>
</organism>
<dbReference type="EMBL" id="LR723683">
    <property type="protein sequence ID" value="VWO93924.1"/>
    <property type="molecule type" value="Genomic_DNA"/>
</dbReference>
<name>A0A5K1JRM9_9APHY</name>
<proteinExistence type="predicted"/>
<evidence type="ECO:0000256" key="1">
    <source>
        <dbReference type="SAM" id="MobiDB-lite"/>
    </source>
</evidence>